<dbReference type="EMBL" id="OBEJ01000001">
    <property type="protein sequence ID" value="SNZ02894.1"/>
    <property type="molecule type" value="Genomic_DNA"/>
</dbReference>
<sequence>MVNTSAGYGDARAELYDQLLYDLDRRDAAFYADLARNVDGAALELACGTGRIYLDLLSAGIDADGIDVSADMLSILRQKANRAGLEPSVWRADVTDFAVGREYGLLYCPFNALQHLVTIEDQLAALRCAHDALAPGGRFVFDVFVPSFDLIAETYGEWHENDVEFRGAEHRHRKRTRIVDEIEQRFEVETELYDPDGERVFSSTDHLKMLPKREIELLARRSPFDEWSVAGGFDGAAGELASGDDTIEDGDTIQVWTLRKAD</sequence>
<dbReference type="SUPFAM" id="SSF53335">
    <property type="entry name" value="S-adenosyl-L-methionine-dependent methyltransferases"/>
    <property type="match status" value="1"/>
</dbReference>
<evidence type="ECO:0000313" key="3">
    <source>
        <dbReference type="Proteomes" id="UP000219453"/>
    </source>
</evidence>
<keyword evidence="3" id="KW-1185">Reference proteome</keyword>
<proteinExistence type="predicted"/>
<reference evidence="2 3" key="1">
    <citation type="submission" date="2017-09" db="EMBL/GenBank/DDBJ databases">
        <authorList>
            <person name="Ehlers B."/>
            <person name="Leendertz F.H."/>
        </authorList>
    </citation>
    <scope>NUCLEOTIDE SEQUENCE [LARGE SCALE GENOMIC DNA]</scope>
    <source>
        <strain evidence="2 3">DSM 27208</strain>
    </source>
</reference>
<keyword evidence="2" id="KW-0808">Transferase</keyword>
<evidence type="ECO:0000259" key="1">
    <source>
        <dbReference type="Pfam" id="PF13649"/>
    </source>
</evidence>
<keyword evidence="2" id="KW-0489">Methyltransferase</keyword>
<feature type="domain" description="Methyltransferase" evidence="1">
    <location>
        <begin position="43"/>
        <end position="137"/>
    </location>
</feature>
<dbReference type="Gene3D" id="2.20.130.10">
    <property type="entry name" value="CAC2371-like domains"/>
    <property type="match status" value="1"/>
</dbReference>
<dbReference type="GO" id="GO:0032259">
    <property type="term" value="P:methylation"/>
    <property type="evidence" value="ECO:0007669"/>
    <property type="project" value="UniProtKB-KW"/>
</dbReference>
<dbReference type="GO" id="GO:0008168">
    <property type="term" value="F:methyltransferase activity"/>
    <property type="evidence" value="ECO:0007669"/>
    <property type="project" value="UniProtKB-KW"/>
</dbReference>
<dbReference type="AlphaFoldDB" id="A0A285N0B1"/>
<dbReference type="OrthoDB" id="147504at2157"/>
<accession>A0A285N0B1</accession>
<name>A0A285N0B1_NATPI</name>
<gene>
    <name evidence="2" type="ORF">SAMN06269185_0139</name>
</gene>
<dbReference type="RefSeq" id="WP_097007199.1">
    <property type="nucleotide sequence ID" value="NZ_OBEJ01000001.1"/>
</dbReference>
<dbReference type="Pfam" id="PF13649">
    <property type="entry name" value="Methyltransf_25"/>
    <property type="match status" value="1"/>
</dbReference>
<dbReference type="CDD" id="cd02440">
    <property type="entry name" value="AdoMet_MTases"/>
    <property type="match status" value="1"/>
</dbReference>
<dbReference type="Proteomes" id="UP000219453">
    <property type="component" value="Unassembled WGS sequence"/>
</dbReference>
<dbReference type="Gene3D" id="3.40.50.150">
    <property type="entry name" value="Vaccinia Virus protein VP39"/>
    <property type="match status" value="1"/>
</dbReference>
<evidence type="ECO:0000313" key="2">
    <source>
        <dbReference type="EMBL" id="SNZ02894.1"/>
    </source>
</evidence>
<dbReference type="InterPro" id="IPR029063">
    <property type="entry name" value="SAM-dependent_MTases_sf"/>
</dbReference>
<protein>
    <submittedName>
        <fullName evidence="2">Methyltransferase domain-containing protein</fullName>
    </submittedName>
</protein>
<dbReference type="InterPro" id="IPR041698">
    <property type="entry name" value="Methyltransf_25"/>
</dbReference>
<organism evidence="2 3">
    <name type="scientific">Natronoarchaeum philippinense</name>
    <dbReference type="NCBI Taxonomy" id="558529"/>
    <lineage>
        <taxon>Archaea</taxon>
        <taxon>Methanobacteriati</taxon>
        <taxon>Methanobacteriota</taxon>
        <taxon>Stenosarchaea group</taxon>
        <taxon>Halobacteria</taxon>
        <taxon>Halobacteriales</taxon>
        <taxon>Natronoarchaeaceae</taxon>
    </lineage>
</organism>